<dbReference type="InterPro" id="IPR003673">
    <property type="entry name" value="CoA-Trfase_fam_III"/>
</dbReference>
<organism evidence="2 3">
    <name type="scientific">Lentzea tibetensis</name>
    <dbReference type="NCBI Taxonomy" id="2591470"/>
    <lineage>
        <taxon>Bacteria</taxon>
        <taxon>Bacillati</taxon>
        <taxon>Actinomycetota</taxon>
        <taxon>Actinomycetes</taxon>
        <taxon>Pseudonocardiales</taxon>
        <taxon>Pseudonocardiaceae</taxon>
        <taxon>Lentzea</taxon>
    </lineage>
</organism>
<dbReference type="PANTHER" id="PTHR48207">
    <property type="entry name" value="SUCCINATE--HYDROXYMETHYLGLUTARATE COA-TRANSFERASE"/>
    <property type="match status" value="1"/>
</dbReference>
<evidence type="ECO:0000313" key="3">
    <source>
        <dbReference type="Proteomes" id="UP000316639"/>
    </source>
</evidence>
<dbReference type="AlphaFoldDB" id="A0A563EGM1"/>
<dbReference type="OrthoDB" id="9797653at2"/>
<dbReference type="PANTHER" id="PTHR48207:SF4">
    <property type="entry name" value="BLL6097 PROTEIN"/>
    <property type="match status" value="1"/>
</dbReference>
<evidence type="ECO:0000313" key="2">
    <source>
        <dbReference type="EMBL" id="TWP45591.1"/>
    </source>
</evidence>
<keyword evidence="3" id="KW-1185">Reference proteome</keyword>
<evidence type="ECO:0000256" key="1">
    <source>
        <dbReference type="ARBA" id="ARBA00022679"/>
    </source>
</evidence>
<dbReference type="Pfam" id="PF02515">
    <property type="entry name" value="CoA_transf_3"/>
    <property type="match status" value="1"/>
</dbReference>
<dbReference type="SUPFAM" id="SSF89796">
    <property type="entry name" value="CoA-transferase family III (CaiB/BaiF)"/>
    <property type="match status" value="1"/>
</dbReference>
<dbReference type="EMBL" id="VOBR01000040">
    <property type="protein sequence ID" value="TWP45591.1"/>
    <property type="molecule type" value="Genomic_DNA"/>
</dbReference>
<dbReference type="Gene3D" id="3.30.1540.10">
    <property type="entry name" value="formyl-coa transferase, domain 3"/>
    <property type="match status" value="1"/>
</dbReference>
<dbReference type="RefSeq" id="WP_146359669.1">
    <property type="nucleotide sequence ID" value="NZ_VOBR01000040.1"/>
</dbReference>
<dbReference type="InterPro" id="IPR023606">
    <property type="entry name" value="CoA-Trfase_III_dom_1_sf"/>
</dbReference>
<sequence length="388" mass="41857">MTGPLDDIRVIDFSTVVMGPYATQILGDLGADVIKVEPPTGDTLRVPPPYRNAGMSSLTLGLNRNKRSVALDLKDPRGLEVMLKLIAGADVLVTNMRPQALTRLGLSYSQLDAPRLVYCSAQGFSGALRDRAAYDEIVQGASGTVDLMRRATGSPDYVPTVLADKVSSLTIAYSVLAALMHRSRSGRGQHVEVPMTDTMLSFNLVEHLGGATFSPEHGPIGFPRSLAPNHRAVRTKDGLACIAMYGPLNVADFFDVAGRPDLAADPRFLSSDVLYEHFEEFYDAVEKLTVERTTDEWEALCSSRSIPFGRVVSLEEAASQLDTAEHPTEGTIRVVPPPVQFSETPASVRRHAPTVGEHNAEVLAELGYTEQQIGQLSTDGVTAVAVPD</sequence>
<dbReference type="Gene3D" id="3.40.50.10540">
    <property type="entry name" value="Crotonobetainyl-coa:carnitine coa-transferase, domain 1"/>
    <property type="match status" value="2"/>
</dbReference>
<proteinExistence type="predicted"/>
<accession>A0A563EGM1</accession>
<dbReference type="GO" id="GO:0008410">
    <property type="term" value="F:CoA-transferase activity"/>
    <property type="evidence" value="ECO:0007669"/>
    <property type="project" value="TreeGrafter"/>
</dbReference>
<dbReference type="InterPro" id="IPR044855">
    <property type="entry name" value="CoA-Trfase_III_dom3_sf"/>
</dbReference>
<dbReference type="Proteomes" id="UP000316639">
    <property type="component" value="Unassembled WGS sequence"/>
</dbReference>
<comment type="caution">
    <text evidence="2">The sequence shown here is derived from an EMBL/GenBank/DDBJ whole genome shotgun (WGS) entry which is preliminary data.</text>
</comment>
<name>A0A563EGM1_9PSEU</name>
<gene>
    <name evidence="2" type="ORF">FKR81_38725</name>
</gene>
<reference evidence="2 3" key="1">
    <citation type="submission" date="2019-07" db="EMBL/GenBank/DDBJ databases">
        <title>Lentzea xizangensis sp. nov., isolated from Qinghai-Tibetan Plateau Soils.</title>
        <authorList>
            <person name="Huang J."/>
        </authorList>
    </citation>
    <scope>NUCLEOTIDE SEQUENCE [LARGE SCALE GENOMIC DNA]</scope>
    <source>
        <strain evidence="2 3">FXJ1.1311</strain>
    </source>
</reference>
<protein>
    <submittedName>
        <fullName evidence="2">CoA transferase</fullName>
    </submittedName>
</protein>
<dbReference type="InterPro" id="IPR050483">
    <property type="entry name" value="CoA-transferase_III_domain"/>
</dbReference>
<keyword evidence="1 2" id="KW-0808">Transferase</keyword>